<protein>
    <submittedName>
        <fullName evidence="1">Uncharacterized protein</fullName>
    </submittedName>
</protein>
<proteinExistence type="predicted"/>
<comment type="caution">
    <text evidence="1">The sequence shown here is derived from an EMBL/GenBank/DDBJ whole genome shotgun (WGS) entry which is preliminary data.</text>
</comment>
<gene>
    <name evidence="1" type="ORF">GCM10011386_45660</name>
</gene>
<dbReference type="Proteomes" id="UP000597338">
    <property type="component" value="Unassembled WGS sequence"/>
</dbReference>
<name>A0ABQ1MWR3_9SPHI</name>
<evidence type="ECO:0000313" key="2">
    <source>
        <dbReference type="Proteomes" id="UP000597338"/>
    </source>
</evidence>
<organism evidence="1 2">
    <name type="scientific">Parapedobacter defluvii</name>
    <dbReference type="NCBI Taxonomy" id="2045106"/>
    <lineage>
        <taxon>Bacteria</taxon>
        <taxon>Pseudomonadati</taxon>
        <taxon>Bacteroidota</taxon>
        <taxon>Sphingobacteriia</taxon>
        <taxon>Sphingobacteriales</taxon>
        <taxon>Sphingobacteriaceae</taxon>
        <taxon>Parapedobacter</taxon>
    </lineage>
</organism>
<reference evidence="2" key="1">
    <citation type="journal article" date="2019" name="Int. J. Syst. Evol. Microbiol.">
        <title>The Global Catalogue of Microorganisms (GCM) 10K type strain sequencing project: providing services to taxonomists for standard genome sequencing and annotation.</title>
        <authorList>
            <consortium name="The Broad Institute Genomics Platform"/>
            <consortium name="The Broad Institute Genome Sequencing Center for Infectious Disease"/>
            <person name="Wu L."/>
            <person name="Ma J."/>
        </authorList>
    </citation>
    <scope>NUCLEOTIDE SEQUENCE [LARGE SCALE GENOMIC DNA]</scope>
    <source>
        <strain evidence="2">CGMCC 1.15342</strain>
    </source>
</reference>
<evidence type="ECO:0000313" key="1">
    <source>
        <dbReference type="EMBL" id="GGC48310.1"/>
    </source>
</evidence>
<sequence length="62" mass="7182">MATILRLTKLKSGEPVRINFDNVAYYKVKGEHTEIIFVSPKYHEHTLLVKESLEQVDRLLGI</sequence>
<accession>A0ABQ1MWR3</accession>
<dbReference type="EMBL" id="BMIK01000029">
    <property type="protein sequence ID" value="GGC48310.1"/>
    <property type="molecule type" value="Genomic_DNA"/>
</dbReference>
<keyword evidence="2" id="KW-1185">Reference proteome</keyword>